<accession>A0A0E9VT76</accession>
<proteinExistence type="predicted"/>
<sequence>MKGLPALRTPGSGRSCFFAFEDHQTLLFCMFYRRENGDGMN</sequence>
<evidence type="ECO:0000313" key="1">
    <source>
        <dbReference type="EMBL" id="JAH80513.1"/>
    </source>
</evidence>
<organism evidence="1">
    <name type="scientific">Anguilla anguilla</name>
    <name type="common">European freshwater eel</name>
    <name type="synonym">Muraena anguilla</name>
    <dbReference type="NCBI Taxonomy" id="7936"/>
    <lineage>
        <taxon>Eukaryota</taxon>
        <taxon>Metazoa</taxon>
        <taxon>Chordata</taxon>
        <taxon>Craniata</taxon>
        <taxon>Vertebrata</taxon>
        <taxon>Euteleostomi</taxon>
        <taxon>Actinopterygii</taxon>
        <taxon>Neopterygii</taxon>
        <taxon>Teleostei</taxon>
        <taxon>Anguilliformes</taxon>
        <taxon>Anguillidae</taxon>
        <taxon>Anguilla</taxon>
    </lineage>
</organism>
<dbReference type="AlphaFoldDB" id="A0A0E9VT76"/>
<protein>
    <submittedName>
        <fullName evidence="1">Uncharacterized protein</fullName>
    </submittedName>
</protein>
<name>A0A0E9VT76_ANGAN</name>
<dbReference type="EMBL" id="GBXM01028064">
    <property type="protein sequence ID" value="JAH80513.1"/>
    <property type="molecule type" value="Transcribed_RNA"/>
</dbReference>
<reference evidence="1" key="1">
    <citation type="submission" date="2014-11" db="EMBL/GenBank/DDBJ databases">
        <authorList>
            <person name="Amaro Gonzalez C."/>
        </authorList>
    </citation>
    <scope>NUCLEOTIDE SEQUENCE</scope>
</reference>
<reference evidence="1" key="2">
    <citation type="journal article" date="2015" name="Fish Shellfish Immunol.">
        <title>Early steps in the European eel (Anguilla anguilla)-Vibrio vulnificus interaction in the gills: Role of the RtxA13 toxin.</title>
        <authorList>
            <person name="Callol A."/>
            <person name="Pajuelo D."/>
            <person name="Ebbesson L."/>
            <person name="Teles M."/>
            <person name="MacKenzie S."/>
            <person name="Amaro C."/>
        </authorList>
    </citation>
    <scope>NUCLEOTIDE SEQUENCE</scope>
</reference>